<dbReference type="RefSeq" id="WP_156230861.1">
    <property type="nucleotide sequence ID" value="NZ_CP046455.1"/>
</dbReference>
<gene>
    <name evidence="5" type="primary">andAa2</name>
    <name evidence="5" type="ORF">COCCU_07125</name>
</gene>
<dbReference type="KEGG" id="cok:COCCU_07125"/>
<dbReference type="GO" id="GO:0033108">
    <property type="term" value="P:mitochondrial respiratory chain complex assembly"/>
    <property type="evidence" value="ECO:0007669"/>
    <property type="project" value="TreeGrafter"/>
</dbReference>
<evidence type="ECO:0000256" key="3">
    <source>
        <dbReference type="ARBA" id="ARBA00023002"/>
    </source>
</evidence>
<evidence type="ECO:0000313" key="5">
    <source>
        <dbReference type="EMBL" id="QGU07359.1"/>
    </source>
</evidence>
<dbReference type="Gene3D" id="3.30.390.30">
    <property type="match status" value="1"/>
</dbReference>
<proteinExistence type="predicted"/>
<dbReference type="Gene3D" id="3.50.50.60">
    <property type="entry name" value="FAD/NAD(P)-binding domain"/>
    <property type="match status" value="2"/>
</dbReference>
<dbReference type="AlphaFoldDB" id="A0A6B8VW55"/>
<dbReference type="EC" id="1.18.1.3" evidence="5"/>
<dbReference type="InterPro" id="IPR036188">
    <property type="entry name" value="FAD/NAD-bd_sf"/>
</dbReference>
<dbReference type="EMBL" id="CP046455">
    <property type="protein sequence ID" value="QGU07359.1"/>
    <property type="molecule type" value="Genomic_DNA"/>
</dbReference>
<dbReference type="InterPro" id="IPR050446">
    <property type="entry name" value="FAD-oxidoreductase/Apoptosis"/>
</dbReference>
<sequence length="411" mass="44214">MSTPRDSYHHLIIGGGVAADKAARAIRKADPETSIGILSADGDGPVYRPALTKDLWHGEDEDPASQDLHTVADTGAELFTGVEVTALDPAAHTVTTTQGHTVSYGQLLLATGSTARRFGAFEDERLIYLRGVSDYRRLRELARPGKKIAVVGGGYIGSEIAAGLSTTGAEVSTYFMNETLLDNMFPPSITTHLEKVFAAHGIRLFPGFQLDSLELGEQITLHDKTGQQATADVVVLGLGAVLNTRLAEAAGLELRAGAVAVDARLRTSAEDIFAAGDIAHFEDPIFGPRHIEHMDMAERSGRTAGRNMAGGKEDFHYTPLFYSDLFEDGYEALGRLSTHFELIEVWDEAKSAAVIWYLEDDKVTGVLLWNTWRSVPKAREVAAASRAGTLAPAELGGQITPGGTAPWQEKT</sequence>
<dbReference type="Proteomes" id="UP000424462">
    <property type="component" value="Chromosome"/>
</dbReference>
<evidence type="ECO:0000259" key="4">
    <source>
        <dbReference type="Pfam" id="PF07992"/>
    </source>
</evidence>
<evidence type="ECO:0000313" key="6">
    <source>
        <dbReference type="Proteomes" id="UP000424462"/>
    </source>
</evidence>
<dbReference type="GO" id="GO:0016174">
    <property type="term" value="F:NAD(P)H oxidase H2O2-forming activity"/>
    <property type="evidence" value="ECO:0007669"/>
    <property type="project" value="TreeGrafter"/>
</dbReference>
<dbReference type="InterPro" id="IPR016156">
    <property type="entry name" value="FAD/NAD-linked_Rdtase_dimer_sf"/>
</dbReference>
<dbReference type="GO" id="GO:0012501">
    <property type="term" value="P:programmed cell death"/>
    <property type="evidence" value="ECO:0007669"/>
    <property type="project" value="TreeGrafter"/>
</dbReference>
<keyword evidence="1" id="KW-0285">Flavoprotein</keyword>
<accession>A0A6B8VW55</accession>
<keyword evidence="6" id="KW-1185">Reference proteome</keyword>
<dbReference type="GO" id="GO:0071949">
    <property type="term" value="F:FAD binding"/>
    <property type="evidence" value="ECO:0007669"/>
    <property type="project" value="TreeGrafter"/>
</dbReference>
<evidence type="ECO:0000256" key="2">
    <source>
        <dbReference type="ARBA" id="ARBA00022827"/>
    </source>
</evidence>
<dbReference type="PANTHER" id="PTHR43557">
    <property type="entry name" value="APOPTOSIS-INDUCING FACTOR 1"/>
    <property type="match status" value="1"/>
</dbReference>
<name>A0A6B8VW55_9CORY</name>
<evidence type="ECO:0000256" key="1">
    <source>
        <dbReference type="ARBA" id="ARBA00022630"/>
    </source>
</evidence>
<dbReference type="PANTHER" id="PTHR43557:SF4">
    <property type="entry name" value="APOPTOSIS-INDUCING FACTOR 1, MITOCHONDRIAL"/>
    <property type="match status" value="1"/>
</dbReference>
<dbReference type="PRINTS" id="PR00368">
    <property type="entry name" value="FADPNR"/>
</dbReference>
<organism evidence="5 6">
    <name type="scientific">Corynebacterium occultum</name>
    <dbReference type="NCBI Taxonomy" id="2675219"/>
    <lineage>
        <taxon>Bacteria</taxon>
        <taxon>Bacillati</taxon>
        <taxon>Actinomycetota</taxon>
        <taxon>Actinomycetes</taxon>
        <taxon>Mycobacteriales</taxon>
        <taxon>Corynebacteriaceae</taxon>
        <taxon>Corynebacterium</taxon>
    </lineage>
</organism>
<dbReference type="SMART" id="SM01353">
    <property type="entry name" value="AIF_C"/>
    <property type="match status" value="1"/>
</dbReference>
<keyword evidence="2" id="KW-0274">FAD</keyword>
<keyword evidence="3 5" id="KW-0560">Oxidoreductase</keyword>
<dbReference type="SUPFAM" id="SSF55424">
    <property type="entry name" value="FAD/NAD-linked reductases, dimerisation (C-terminal) domain"/>
    <property type="match status" value="1"/>
</dbReference>
<dbReference type="GO" id="GO:0005737">
    <property type="term" value="C:cytoplasm"/>
    <property type="evidence" value="ECO:0007669"/>
    <property type="project" value="TreeGrafter"/>
</dbReference>
<feature type="domain" description="FAD/NAD(P)-binding" evidence="4">
    <location>
        <begin position="9"/>
        <end position="301"/>
    </location>
</feature>
<keyword evidence="5" id="KW-0223">Dioxygenase</keyword>
<reference evidence="5 6" key="1">
    <citation type="submission" date="2019-11" db="EMBL/GenBank/DDBJ databases">
        <title>Complete genome sequence of Corynebacterium kalinowskii 1959, a novel Corynebacterium species isolated from soil of a small paddock in Vilsendorf, Germany.</title>
        <authorList>
            <person name="Schaffert L."/>
            <person name="Ruwe M."/>
            <person name="Milse J."/>
            <person name="Hanuschka K."/>
            <person name="Ortseifen V."/>
            <person name="Droste J."/>
            <person name="Brandt D."/>
            <person name="Schlueter L."/>
            <person name="Kutter Y."/>
            <person name="Vinke S."/>
            <person name="Viehoefer P."/>
            <person name="Jacob L."/>
            <person name="Luebke N.-C."/>
            <person name="Schulte-Berndt E."/>
            <person name="Hain C."/>
            <person name="Linder M."/>
            <person name="Schmidt P."/>
            <person name="Wollenschlaeger L."/>
            <person name="Luttermann T."/>
            <person name="Thieme E."/>
            <person name="Hassa J."/>
            <person name="Haak M."/>
            <person name="Wittchen M."/>
            <person name="Mentz A."/>
            <person name="Persicke M."/>
            <person name="Busche T."/>
            <person name="Ruckert C."/>
        </authorList>
    </citation>
    <scope>NUCLEOTIDE SEQUENCE [LARGE SCALE GENOMIC DNA]</scope>
    <source>
        <strain evidence="5 6">2039</strain>
    </source>
</reference>
<protein>
    <submittedName>
        <fullName evidence="5">Anthranilate 1,2-dioxygenase system ferredoxin--NAD(+) reductase component</fullName>
        <ecNumber evidence="5">1.18.1.3</ecNumber>
    </submittedName>
</protein>
<dbReference type="SUPFAM" id="SSF51905">
    <property type="entry name" value="FAD/NAD(P)-binding domain"/>
    <property type="match status" value="1"/>
</dbReference>
<dbReference type="InterPro" id="IPR023753">
    <property type="entry name" value="FAD/NAD-binding_dom"/>
</dbReference>
<dbReference type="PRINTS" id="PR00469">
    <property type="entry name" value="PNDRDTASEII"/>
</dbReference>
<dbReference type="GO" id="GO:0051213">
    <property type="term" value="F:dioxygenase activity"/>
    <property type="evidence" value="ECO:0007669"/>
    <property type="project" value="UniProtKB-KW"/>
</dbReference>
<dbReference type="Pfam" id="PF07992">
    <property type="entry name" value="Pyr_redox_2"/>
    <property type="match status" value="1"/>
</dbReference>
<dbReference type="GO" id="GO:0008860">
    <property type="term" value="F:ferredoxin-NAD+ reductase activity"/>
    <property type="evidence" value="ECO:0007669"/>
    <property type="project" value="UniProtKB-EC"/>
</dbReference>